<sequence>MPVKAFAKQISATRDHRLLAESLFDYLTKMLAPKGIGIFAEPIPEVDSFPLFSYGELTSLANYPATFWPWVSQFDTADGVLPMSINTCKWEHMKVLGGESFIMMLDNAPACRTYLIVQNCNAQHINQTFDQDLDVLQLAAARWQCIRAEKNAALDDSGERNLKHHVFLT</sequence>
<dbReference type="EMBL" id="CCJX01000103">
    <property type="protein sequence ID" value="CDT33864.1"/>
    <property type="molecule type" value="Genomic_DNA"/>
</dbReference>
<dbReference type="Proteomes" id="UP000049077">
    <property type="component" value="Unassembled WGS sequence"/>
</dbReference>
<accession>A0ABM9QU51</accession>
<comment type="caution">
    <text evidence="1">The sequence shown here is derived from an EMBL/GenBank/DDBJ whole genome shotgun (WGS) entry which is preliminary data.</text>
</comment>
<name>A0ABM9QU51_9VIBR</name>
<reference evidence="1 2" key="1">
    <citation type="submission" date="2014-06" db="EMBL/GenBank/DDBJ databases">
        <authorList>
            <person name="Le Roux F."/>
        </authorList>
    </citation>
    <scope>NUCLEOTIDE SEQUENCE [LARGE SCALE GENOMIC DNA]</scope>
    <source>
        <strain evidence="1 2">J5-4</strain>
    </source>
</reference>
<proteinExistence type="predicted"/>
<protein>
    <submittedName>
        <fullName evidence="1">GGDEF family protein</fullName>
    </submittedName>
</protein>
<evidence type="ECO:0000313" key="2">
    <source>
        <dbReference type="Proteomes" id="UP000049077"/>
    </source>
</evidence>
<gene>
    <name evidence="1" type="ORF">VCR4J5_200186</name>
</gene>
<keyword evidence="2" id="KW-1185">Reference proteome</keyword>
<evidence type="ECO:0000313" key="1">
    <source>
        <dbReference type="EMBL" id="CDT33864.1"/>
    </source>
</evidence>
<organism evidence="1 2">
    <name type="scientific">Vibrio crassostreae</name>
    <dbReference type="NCBI Taxonomy" id="246167"/>
    <lineage>
        <taxon>Bacteria</taxon>
        <taxon>Pseudomonadati</taxon>
        <taxon>Pseudomonadota</taxon>
        <taxon>Gammaproteobacteria</taxon>
        <taxon>Vibrionales</taxon>
        <taxon>Vibrionaceae</taxon>
        <taxon>Vibrio</taxon>
    </lineage>
</organism>